<dbReference type="SMART" id="SM00260">
    <property type="entry name" value="CheW"/>
    <property type="match status" value="1"/>
</dbReference>
<evidence type="ECO:0000313" key="3">
    <source>
        <dbReference type="Proteomes" id="UP000033684"/>
    </source>
</evidence>
<name>A0A0F3IQF4_9GAMM</name>
<feature type="domain" description="CheW-like" evidence="1">
    <location>
        <begin position="15"/>
        <end position="159"/>
    </location>
</feature>
<dbReference type="GO" id="GO:0005829">
    <property type="term" value="C:cytosol"/>
    <property type="evidence" value="ECO:0007669"/>
    <property type="project" value="TreeGrafter"/>
</dbReference>
<dbReference type="PROSITE" id="PS50851">
    <property type="entry name" value="CHEW"/>
    <property type="match status" value="1"/>
</dbReference>
<dbReference type="Pfam" id="PF01584">
    <property type="entry name" value="CheW"/>
    <property type="match status" value="1"/>
</dbReference>
<dbReference type="Proteomes" id="UP000033684">
    <property type="component" value="Unassembled WGS sequence"/>
</dbReference>
<dbReference type="AlphaFoldDB" id="A0A0F3IQF4"/>
<dbReference type="InterPro" id="IPR002545">
    <property type="entry name" value="CheW-lke_dom"/>
</dbReference>
<dbReference type="SUPFAM" id="SSF50341">
    <property type="entry name" value="CheW-like"/>
    <property type="match status" value="1"/>
</dbReference>
<protein>
    <recommendedName>
        <fullName evidence="1">CheW-like domain-containing protein</fullName>
    </recommendedName>
</protein>
<dbReference type="InterPro" id="IPR039315">
    <property type="entry name" value="CheW"/>
</dbReference>
<reference evidence="2 3" key="2">
    <citation type="journal article" date="2016" name="Microb. Ecol.">
        <title>Genome Characteristics of a Novel Type I Methanotroph (Sn10-6) Isolated from a Flooded Indian Rice Field.</title>
        <authorList>
            <person name="Rahalkar M.C."/>
            <person name="Pandit P.S."/>
            <person name="Dhakephalkar P.K."/>
            <person name="Pore S."/>
            <person name="Arora P."/>
            <person name="Kapse N."/>
        </authorList>
    </citation>
    <scope>NUCLEOTIDE SEQUENCE [LARGE SCALE GENOMIC DNA]</scope>
    <source>
        <strain evidence="2 3">Sn10-6</strain>
    </source>
</reference>
<organism evidence="2 3">
    <name type="scientific">Methylocucumis oryzae</name>
    <dbReference type="NCBI Taxonomy" id="1632867"/>
    <lineage>
        <taxon>Bacteria</taxon>
        <taxon>Pseudomonadati</taxon>
        <taxon>Pseudomonadota</taxon>
        <taxon>Gammaproteobacteria</taxon>
        <taxon>Methylococcales</taxon>
        <taxon>Methylococcaceae</taxon>
        <taxon>Methylocucumis</taxon>
    </lineage>
</organism>
<comment type="caution">
    <text evidence="2">The sequence shown here is derived from an EMBL/GenBank/DDBJ whole genome shotgun (WGS) entry which is preliminary data.</text>
</comment>
<dbReference type="PANTHER" id="PTHR22617">
    <property type="entry name" value="CHEMOTAXIS SENSOR HISTIDINE KINASE-RELATED"/>
    <property type="match status" value="1"/>
</dbReference>
<dbReference type="GO" id="GO:0006935">
    <property type="term" value="P:chemotaxis"/>
    <property type="evidence" value="ECO:0007669"/>
    <property type="project" value="InterPro"/>
</dbReference>
<evidence type="ECO:0000259" key="1">
    <source>
        <dbReference type="PROSITE" id="PS50851"/>
    </source>
</evidence>
<evidence type="ECO:0000313" key="2">
    <source>
        <dbReference type="EMBL" id="KJV07809.1"/>
    </source>
</evidence>
<dbReference type="Gene3D" id="2.40.50.180">
    <property type="entry name" value="CheA-289, Domain 4"/>
    <property type="match status" value="1"/>
</dbReference>
<dbReference type="PATRIC" id="fig|1632867.3.peg.1577"/>
<sequence length="162" mass="17723">MPTYLDDKQANEEGALQFLIFSLNDALFGVNLMLVKEISQYGIVTMVPLMPSYIKGVINLRGSVIPIIDLSARFNHGITTVNKRSCIVILDITQEGESNDIGILVDDVAAVLKIEQTQIEPAPAFGASVRSEFIAGISKFNERFVVLLDIAKTLPLDDLADI</sequence>
<dbReference type="PANTHER" id="PTHR22617:SF41">
    <property type="entry name" value="CHEMOTAXIS SIGNAL TRANSDUCTION SYSTEM ADAPTOR PROTEIN CHEW"/>
    <property type="match status" value="1"/>
</dbReference>
<proteinExistence type="predicted"/>
<reference evidence="3" key="1">
    <citation type="submission" date="2015-03" db="EMBL/GenBank/DDBJ databases">
        <title>Draft genome sequence of a novel methanotroph (Sn10-6) isolated from flooded ricefield rhizosphere in India.</title>
        <authorList>
            <person name="Pandit P.S."/>
            <person name="Pore S.D."/>
            <person name="Arora P."/>
            <person name="Kapse N.G."/>
            <person name="Dhakephalkar P.K."/>
            <person name="Rahalkar M.C."/>
        </authorList>
    </citation>
    <scope>NUCLEOTIDE SEQUENCE [LARGE SCALE GENOMIC DNA]</scope>
    <source>
        <strain evidence="3">Sn10-6</strain>
    </source>
</reference>
<dbReference type="GO" id="GO:0007165">
    <property type="term" value="P:signal transduction"/>
    <property type="evidence" value="ECO:0007669"/>
    <property type="project" value="InterPro"/>
</dbReference>
<accession>A0A0F3IQF4</accession>
<dbReference type="EMBL" id="LAJX01000016">
    <property type="protein sequence ID" value="KJV07809.1"/>
    <property type="molecule type" value="Genomic_DNA"/>
</dbReference>
<keyword evidence="3" id="KW-1185">Reference proteome</keyword>
<dbReference type="InterPro" id="IPR036061">
    <property type="entry name" value="CheW-like_dom_sf"/>
</dbReference>
<dbReference type="Gene3D" id="2.30.30.40">
    <property type="entry name" value="SH3 Domains"/>
    <property type="match status" value="1"/>
</dbReference>
<gene>
    <name evidence="2" type="ORF">VZ94_02230</name>
</gene>
<dbReference type="OrthoDB" id="9790406at2"/>